<dbReference type="AlphaFoldDB" id="A0A1V6QR55"/>
<organism evidence="8 9">
    <name type="scientific">Penicillium solitum</name>
    <dbReference type="NCBI Taxonomy" id="60172"/>
    <lineage>
        <taxon>Eukaryota</taxon>
        <taxon>Fungi</taxon>
        <taxon>Dikarya</taxon>
        <taxon>Ascomycota</taxon>
        <taxon>Pezizomycotina</taxon>
        <taxon>Eurotiomycetes</taxon>
        <taxon>Eurotiomycetidae</taxon>
        <taxon>Eurotiales</taxon>
        <taxon>Aspergillaceae</taxon>
        <taxon>Penicillium</taxon>
    </lineage>
</organism>
<keyword evidence="9" id="KW-1185">Reference proteome</keyword>
<evidence type="ECO:0000256" key="5">
    <source>
        <dbReference type="ARBA" id="ARBA00023242"/>
    </source>
</evidence>
<feature type="region of interest" description="Disordered" evidence="6">
    <location>
        <begin position="617"/>
        <end position="636"/>
    </location>
</feature>
<dbReference type="STRING" id="60172.A0A1V6QR55"/>
<evidence type="ECO:0000313" key="9">
    <source>
        <dbReference type="Proteomes" id="UP000191612"/>
    </source>
</evidence>
<dbReference type="GO" id="GO:0003677">
    <property type="term" value="F:DNA binding"/>
    <property type="evidence" value="ECO:0007669"/>
    <property type="project" value="UniProtKB-KW"/>
</dbReference>
<dbReference type="GO" id="GO:0006351">
    <property type="term" value="P:DNA-templated transcription"/>
    <property type="evidence" value="ECO:0007669"/>
    <property type="project" value="InterPro"/>
</dbReference>
<dbReference type="CDD" id="cd12148">
    <property type="entry name" value="fungal_TF_MHR"/>
    <property type="match status" value="1"/>
</dbReference>
<evidence type="ECO:0000256" key="3">
    <source>
        <dbReference type="ARBA" id="ARBA00023125"/>
    </source>
</evidence>
<dbReference type="GO" id="GO:0000981">
    <property type="term" value="F:DNA-binding transcription factor activity, RNA polymerase II-specific"/>
    <property type="evidence" value="ECO:0007669"/>
    <property type="project" value="InterPro"/>
</dbReference>
<feature type="compositionally biased region" description="Polar residues" evidence="6">
    <location>
        <begin position="1"/>
        <end position="12"/>
    </location>
</feature>
<feature type="compositionally biased region" description="Polar residues" evidence="6">
    <location>
        <begin position="44"/>
        <end position="63"/>
    </location>
</feature>
<keyword evidence="2" id="KW-0805">Transcription regulation</keyword>
<evidence type="ECO:0000256" key="6">
    <source>
        <dbReference type="SAM" id="MobiDB-lite"/>
    </source>
</evidence>
<dbReference type="GO" id="GO:0008270">
    <property type="term" value="F:zinc ion binding"/>
    <property type="evidence" value="ECO:0007669"/>
    <property type="project" value="InterPro"/>
</dbReference>
<dbReference type="PANTHER" id="PTHR47171:SF6">
    <property type="entry name" value="SPECIFIC TRANSCRIPTION FACTOR, PUTATIVE (AFU_ORTHOLOGUE AFUA_2G06130)-RELATED"/>
    <property type="match status" value="1"/>
</dbReference>
<keyword evidence="5" id="KW-0539">Nucleus</keyword>
<keyword evidence="1" id="KW-0862">Zinc</keyword>
<dbReference type="CDD" id="cd00067">
    <property type="entry name" value="GAL4"/>
    <property type="match status" value="1"/>
</dbReference>
<evidence type="ECO:0000259" key="7">
    <source>
        <dbReference type="SMART" id="SM00906"/>
    </source>
</evidence>
<feature type="domain" description="Xylanolytic transcriptional activator regulatory" evidence="7">
    <location>
        <begin position="294"/>
        <end position="363"/>
    </location>
</feature>
<dbReference type="PANTHER" id="PTHR47171">
    <property type="entry name" value="FARA-RELATED"/>
    <property type="match status" value="1"/>
</dbReference>
<dbReference type="SMART" id="SM00906">
    <property type="entry name" value="Fungal_trans"/>
    <property type="match status" value="1"/>
</dbReference>
<proteinExistence type="predicted"/>
<evidence type="ECO:0000256" key="1">
    <source>
        <dbReference type="ARBA" id="ARBA00022833"/>
    </source>
</evidence>
<evidence type="ECO:0000256" key="4">
    <source>
        <dbReference type="ARBA" id="ARBA00023163"/>
    </source>
</evidence>
<feature type="region of interest" description="Disordered" evidence="6">
    <location>
        <begin position="1"/>
        <end position="21"/>
    </location>
</feature>
<gene>
    <name evidence="8" type="ORF">PENSOL_c049G10782</name>
</gene>
<dbReference type="EMBL" id="MDYO01000049">
    <property type="protein sequence ID" value="OQD91709.1"/>
    <property type="molecule type" value="Genomic_DNA"/>
</dbReference>
<reference evidence="9" key="1">
    <citation type="journal article" date="2017" name="Nat. Microbiol.">
        <title>Global analysis of biosynthetic gene clusters reveals vast potential of secondary metabolite production in Penicillium species.</title>
        <authorList>
            <person name="Nielsen J.C."/>
            <person name="Grijseels S."/>
            <person name="Prigent S."/>
            <person name="Ji B."/>
            <person name="Dainat J."/>
            <person name="Nielsen K.F."/>
            <person name="Frisvad J.C."/>
            <person name="Workman M."/>
            <person name="Nielsen J."/>
        </authorList>
    </citation>
    <scope>NUCLEOTIDE SEQUENCE [LARGE SCALE GENOMIC DNA]</scope>
    <source>
        <strain evidence="9">IBT 29525</strain>
    </source>
</reference>
<dbReference type="Pfam" id="PF04082">
    <property type="entry name" value="Fungal_trans"/>
    <property type="match status" value="1"/>
</dbReference>
<keyword evidence="3" id="KW-0238">DNA-binding</keyword>
<accession>A0A1V6QR55</accession>
<keyword evidence="4" id="KW-0804">Transcription</keyword>
<feature type="region of interest" description="Disordered" evidence="6">
    <location>
        <begin position="42"/>
        <end position="100"/>
    </location>
</feature>
<evidence type="ECO:0000256" key="2">
    <source>
        <dbReference type="ARBA" id="ARBA00023015"/>
    </source>
</evidence>
<evidence type="ECO:0000313" key="8">
    <source>
        <dbReference type="EMBL" id="OQD91709.1"/>
    </source>
</evidence>
<dbReference type="InterPro" id="IPR001138">
    <property type="entry name" value="Zn2Cys6_DnaBD"/>
</dbReference>
<dbReference type="InterPro" id="IPR007219">
    <property type="entry name" value="XnlR_reg_dom"/>
</dbReference>
<comment type="caution">
    <text evidence="8">The sequence shown here is derived from an EMBL/GenBank/DDBJ whole genome shotgun (WGS) entry which is preliminary data.</text>
</comment>
<protein>
    <recommendedName>
        <fullName evidence="7">Xylanolytic transcriptional activator regulatory domain-containing protein</fullName>
    </recommendedName>
</protein>
<feature type="compositionally biased region" description="Basic and acidic residues" evidence="6">
    <location>
        <begin position="65"/>
        <end position="84"/>
    </location>
</feature>
<sequence length="686" mass="76236">MELTFLVSQDGTNAKRGHTRRACDSCRHKKKRCYHNISEEQLADGTSSPNTSGFISSQSPASQVSRRDAAVRDRSASPRGERPDGSSLQNPVQQGAGFIAPDAGPAIEVDQESRRFACDSHPVATLMEQNESRLKEGRSQKGDVGAWLGAEESSIDQGETPGSSSQTALGAQVHPNWLPSKDCQEALINIYFRRIHPVLPLFDEDNIRNQHRAGSLPLRLVQVICLVAAKDRGAVPFLCLGPNSNPLPLEKFSSILYTDAMQNISRRAEKKVLAIQILALLSLHEWGSTGSEDCSLNLAQAIHHAQTMGLHLLRPDQHSGTSSRGLFWCLWSLDRWNAAMNGRPLMIHDGDLSQGVDDVVSTFQSPFRVWLRIADKLGEVIHFYRPIMKGVDQSELDLPSFEDIVEHCEAWEMSPDLLGMKLPVLQLQHCLTPRPTESLELAYHSVIILSTHSSGLQGRSRPRASKIRQSHSILTIAALSCNHDIRDFLPFPMIGYTISLVFSVTYKQLRESKLPSARHTAISQIRLFHQCLEKMRTTWWSAAVMTRLGQRVLNNIQPTIDQERSTGPDINITRLNSQHGSSHISSQPLTSTDNIQSHSAIDISHVATRINADYQSTHPLPDDLLGSDKPSNSEVDNTPFLTAAEIEDFDTFFGNFLDVGFPNSANDQLLLDLDMPDFEFVHHDLA</sequence>
<dbReference type="Proteomes" id="UP000191612">
    <property type="component" value="Unassembled WGS sequence"/>
</dbReference>
<name>A0A1V6QR55_9EURO</name>
<dbReference type="InterPro" id="IPR052073">
    <property type="entry name" value="Amide_Lactam_Regulators"/>
</dbReference>